<dbReference type="AlphaFoldDB" id="A0A4S8L2E0"/>
<keyword evidence="3" id="KW-1185">Reference proteome</keyword>
<keyword evidence="1" id="KW-0472">Membrane</keyword>
<protein>
    <submittedName>
        <fullName evidence="2">Uncharacterized protein</fullName>
    </submittedName>
</protein>
<dbReference type="EMBL" id="ML179730">
    <property type="protein sequence ID" value="THU82461.1"/>
    <property type="molecule type" value="Genomic_DNA"/>
</dbReference>
<accession>A0A4S8L2E0</accession>
<name>A0A4S8L2E0_DENBC</name>
<keyword evidence="1" id="KW-1133">Transmembrane helix</keyword>
<feature type="transmembrane region" description="Helical" evidence="1">
    <location>
        <begin position="48"/>
        <end position="67"/>
    </location>
</feature>
<evidence type="ECO:0000313" key="2">
    <source>
        <dbReference type="EMBL" id="THU82461.1"/>
    </source>
</evidence>
<reference evidence="2 3" key="1">
    <citation type="journal article" date="2019" name="Nat. Ecol. Evol.">
        <title>Megaphylogeny resolves global patterns of mushroom evolution.</title>
        <authorList>
            <person name="Varga T."/>
            <person name="Krizsan K."/>
            <person name="Foldi C."/>
            <person name="Dima B."/>
            <person name="Sanchez-Garcia M."/>
            <person name="Sanchez-Ramirez S."/>
            <person name="Szollosi G.J."/>
            <person name="Szarkandi J.G."/>
            <person name="Papp V."/>
            <person name="Albert L."/>
            <person name="Andreopoulos W."/>
            <person name="Angelini C."/>
            <person name="Antonin V."/>
            <person name="Barry K.W."/>
            <person name="Bougher N.L."/>
            <person name="Buchanan P."/>
            <person name="Buyck B."/>
            <person name="Bense V."/>
            <person name="Catcheside P."/>
            <person name="Chovatia M."/>
            <person name="Cooper J."/>
            <person name="Damon W."/>
            <person name="Desjardin D."/>
            <person name="Finy P."/>
            <person name="Geml J."/>
            <person name="Haridas S."/>
            <person name="Hughes K."/>
            <person name="Justo A."/>
            <person name="Karasinski D."/>
            <person name="Kautmanova I."/>
            <person name="Kiss B."/>
            <person name="Kocsube S."/>
            <person name="Kotiranta H."/>
            <person name="LaButti K.M."/>
            <person name="Lechner B.E."/>
            <person name="Liimatainen K."/>
            <person name="Lipzen A."/>
            <person name="Lukacs Z."/>
            <person name="Mihaltcheva S."/>
            <person name="Morgado L.N."/>
            <person name="Niskanen T."/>
            <person name="Noordeloos M.E."/>
            <person name="Ohm R.A."/>
            <person name="Ortiz-Santana B."/>
            <person name="Ovrebo C."/>
            <person name="Racz N."/>
            <person name="Riley R."/>
            <person name="Savchenko A."/>
            <person name="Shiryaev A."/>
            <person name="Soop K."/>
            <person name="Spirin V."/>
            <person name="Szebenyi C."/>
            <person name="Tomsovsky M."/>
            <person name="Tulloss R.E."/>
            <person name="Uehling J."/>
            <person name="Grigoriev I.V."/>
            <person name="Vagvolgyi C."/>
            <person name="Papp T."/>
            <person name="Martin F.M."/>
            <person name="Miettinen O."/>
            <person name="Hibbett D.S."/>
            <person name="Nagy L.G."/>
        </authorList>
    </citation>
    <scope>NUCLEOTIDE SEQUENCE [LARGE SCALE GENOMIC DNA]</scope>
    <source>
        <strain evidence="2 3">CBS 962.96</strain>
    </source>
</reference>
<evidence type="ECO:0000313" key="3">
    <source>
        <dbReference type="Proteomes" id="UP000297245"/>
    </source>
</evidence>
<sequence>MRISRRVTSEGQRFSIVAGHPTLDFTHLLLVFHHRYASKNTELSSLRALVLFFLLFLIFSLSLRILVNNTVTTFSRVSSGYSFLHAVSSCPFPVCVPLTFFRANHVAYINHPKPCFYFYSVYVH</sequence>
<proteinExistence type="predicted"/>
<gene>
    <name evidence="2" type="ORF">K435DRAFT_448814</name>
</gene>
<feature type="transmembrane region" description="Helical" evidence="1">
    <location>
        <begin position="79"/>
        <end position="101"/>
    </location>
</feature>
<organism evidence="2 3">
    <name type="scientific">Dendrothele bispora (strain CBS 962.96)</name>
    <dbReference type="NCBI Taxonomy" id="1314807"/>
    <lineage>
        <taxon>Eukaryota</taxon>
        <taxon>Fungi</taxon>
        <taxon>Dikarya</taxon>
        <taxon>Basidiomycota</taxon>
        <taxon>Agaricomycotina</taxon>
        <taxon>Agaricomycetes</taxon>
        <taxon>Agaricomycetidae</taxon>
        <taxon>Agaricales</taxon>
        <taxon>Agaricales incertae sedis</taxon>
        <taxon>Dendrothele</taxon>
    </lineage>
</organism>
<keyword evidence="1" id="KW-0812">Transmembrane</keyword>
<evidence type="ECO:0000256" key="1">
    <source>
        <dbReference type="SAM" id="Phobius"/>
    </source>
</evidence>
<dbReference type="Proteomes" id="UP000297245">
    <property type="component" value="Unassembled WGS sequence"/>
</dbReference>